<dbReference type="InterPro" id="IPR025700">
    <property type="entry name" value="Lys/Orn_oxygenase"/>
</dbReference>
<dbReference type="PANTHER" id="PTHR42802">
    <property type="entry name" value="MONOOXYGENASE"/>
    <property type="match status" value="1"/>
</dbReference>
<proteinExistence type="inferred from homology"/>
<dbReference type="Gene3D" id="3.50.50.60">
    <property type="entry name" value="FAD/NAD(P)-binding domain"/>
    <property type="match status" value="1"/>
</dbReference>
<sequence length="447" mass="49371">MTQRNPLDLAGIGIGPFNLSLAAQLDAIDGVEAAFFEKRERFDWHPGMMLPDVTLQTSFLKDLVTATNPTSPWSFIAYLVAHRRFYDFINAEFADVPRQEFANYLAWVAKGLDSLRFGEDVQALDFDGRHFILQTGNGTVEARNVALGIGLQPYQPDFVRKLTGQNHFHSSRAAFELARAAGKRVAVIGGGQSGAEILLHLLGAGEAAAASVDWISLRPNFQPLDATPFTNELFTPHYVRNFHNLAEGRRLSTVEREKLAGDGVSASTLSEIYRRLYTLRHIERGGPQARLMPHREVLDVEQNAGGFRLVMRNGFDGGIEFSQAEMIVLATGYSYRLPDCLAPMQDRIAIDGTGRLRLEADFSVKWDGPADNRIFALNAGLISHGIAEPQLSLMAWRSAVIANALIGQPFFDVEPPASPLAWSTGSDQAEMADAEVEYLRRPSHRSC</sequence>
<evidence type="ECO:0000256" key="5">
    <source>
        <dbReference type="ARBA" id="ARBA00022827"/>
    </source>
</evidence>
<dbReference type="InterPro" id="IPR036188">
    <property type="entry name" value="FAD/NAD-bd_sf"/>
</dbReference>
<evidence type="ECO:0000256" key="1">
    <source>
        <dbReference type="ARBA" id="ARBA00001974"/>
    </source>
</evidence>
<keyword evidence="7" id="KW-0560">Oxidoreductase</keyword>
<name>A0ABV3PQ18_9HYPH</name>
<evidence type="ECO:0000256" key="6">
    <source>
        <dbReference type="ARBA" id="ARBA00022857"/>
    </source>
</evidence>
<evidence type="ECO:0000313" key="9">
    <source>
        <dbReference type="Proteomes" id="UP001555786"/>
    </source>
</evidence>
<keyword evidence="6" id="KW-0521">NADP</keyword>
<dbReference type="SUPFAM" id="SSF51905">
    <property type="entry name" value="FAD/NAD(P)-binding domain"/>
    <property type="match status" value="2"/>
</dbReference>
<keyword evidence="9" id="KW-1185">Reference proteome</keyword>
<keyword evidence="8" id="KW-0503">Monooxygenase</keyword>
<organism evidence="8 9">
    <name type="scientific">Labrys neptuniae</name>
    <dbReference type="NCBI Taxonomy" id="376174"/>
    <lineage>
        <taxon>Bacteria</taxon>
        <taxon>Pseudomonadati</taxon>
        <taxon>Pseudomonadota</taxon>
        <taxon>Alphaproteobacteria</taxon>
        <taxon>Hyphomicrobiales</taxon>
        <taxon>Xanthobacteraceae</taxon>
        <taxon>Labrys</taxon>
    </lineage>
</organism>
<keyword evidence="4" id="KW-0285">Flavoprotein</keyword>
<evidence type="ECO:0000256" key="3">
    <source>
        <dbReference type="ARBA" id="ARBA00007588"/>
    </source>
</evidence>
<dbReference type="PANTHER" id="PTHR42802:SF1">
    <property type="entry name" value="L-ORNITHINE N(5)-MONOOXYGENASE"/>
    <property type="match status" value="1"/>
</dbReference>
<comment type="similarity">
    <text evidence="3">Belongs to the lysine N(6)-hydroxylase/L-ornithine N(5)-oxygenase family.</text>
</comment>
<comment type="pathway">
    <text evidence="2">Siderophore biosynthesis.</text>
</comment>
<evidence type="ECO:0000313" key="8">
    <source>
        <dbReference type="EMBL" id="MEW9307743.1"/>
    </source>
</evidence>
<accession>A0ABV3PQ18</accession>
<evidence type="ECO:0000256" key="4">
    <source>
        <dbReference type="ARBA" id="ARBA00022630"/>
    </source>
</evidence>
<dbReference type="RefSeq" id="WP_311932849.1">
    <property type="nucleotide sequence ID" value="NZ_JAVSCS010000002.1"/>
</dbReference>
<dbReference type="EMBL" id="JBFNQD010000006">
    <property type="protein sequence ID" value="MEW9307743.1"/>
    <property type="molecule type" value="Genomic_DNA"/>
</dbReference>
<protein>
    <submittedName>
        <fullName evidence="8">SidA/IucD/PvdA family monooxygenase</fullName>
    </submittedName>
</protein>
<evidence type="ECO:0000256" key="7">
    <source>
        <dbReference type="ARBA" id="ARBA00023002"/>
    </source>
</evidence>
<evidence type="ECO:0000256" key="2">
    <source>
        <dbReference type="ARBA" id="ARBA00004924"/>
    </source>
</evidence>
<dbReference type="Pfam" id="PF13434">
    <property type="entry name" value="Lys_Orn_oxgnase"/>
    <property type="match status" value="1"/>
</dbReference>
<dbReference type="GO" id="GO:0004497">
    <property type="term" value="F:monooxygenase activity"/>
    <property type="evidence" value="ECO:0007669"/>
    <property type="project" value="UniProtKB-KW"/>
</dbReference>
<comment type="cofactor">
    <cofactor evidence="1">
        <name>FAD</name>
        <dbReference type="ChEBI" id="CHEBI:57692"/>
    </cofactor>
</comment>
<comment type="caution">
    <text evidence="8">The sequence shown here is derived from an EMBL/GenBank/DDBJ whole genome shotgun (WGS) entry which is preliminary data.</text>
</comment>
<gene>
    <name evidence="8" type="ORF">ABXS05_19470</name>
</gene>
<dbReference type="Proteomes" id="UP001555786">
    <property type="component" value="Unassembled WGS sequence"/>
</dbReference>
<keyword evidence="5" id="KW-0274">FAD</keyword>
<reference evidence="8 9" key="1">
    <citation type="submission" date="2024-07" db="EMBL/GenBank/DDBJ databases">
        <title>Description of Labrys sedimenti sp. nov., isolated from a diclofenac-degrading enrichment culture.</title>
        <authorList>
            <person name="Tancsics A."/>
            <person name="Csepanyi A."/>
        </authorList>
    </citation>
    <scope>NUCLEOTIDE SEQUENCE [LARGE SCALE GENOMIC DNA]</scope>
    <source>
        <strain evidence="8 9">LMG 23578</strain>
    </source>
</reference>